<feature type="binding site" evidence="4">
    <location>
        <position position="726"/>
    </location>
    <ligand>
        <name>AMP</name>
        <dbReference type="ChEBI" id="CHEBI:456215"/>
    </ligand>
</feature>
<feature type="transmembrane region" description="Helical" evidence="7">
    <location>
        <begin position="214"/>
        <end position="234"/>
    </location>
</feature>
<feature type="transmembrane region" description="Helical" evidence="7">
    <location>
        <begin position="145"/>
        <end position="165"/>
    </location>
</feature>
<protein>
    <recommendedName>
        <fullName evidence="6">Phosphodiesterase</fullName>
        <ecNumber evidence="6">3.1.4.-</ecNumber>
    </recommendedName>
</protein>
<dbReference type="PROSITE" id="PS51845">
    <property type="entry name" value="PDEASE_I_2"/>
    <property type="match status" value="1"/>
</dbReference>
<sequence length="912" mass="107086">MLIKNNSYNADKTNVENKKSNSLGAKKGLKKFSSLNYFNSNKYVSNISNEVQIKNNIISYFHHDTLNMTFFAKLYKYVPKICGSIDLFFKKNSDEKDFADYLRTDIIRSLRIFCICSIIISLTNTLINVIFFSEIFYFKDKSSKIQFLSIARLIFLPCCIFFLYISTYIKKFLDYLENIISCVFSFMNMSYFITNPCTKFLNTEILDNLCEFSYMLEFSHILELFLLYFALVLFIPIRSIYLWPICATAPIAFSISISFHNIKEKFIYSSFTQSYFSTTLSVIALLGKRMLERKTRLQYINIKNIEEKNELYRKVETENNCSNAYDEVNFFLNATIIKINNVIKFLMLKSQDLYEILLQARIDIEKCIIKLSKIDNLLTVDKNALITNKKEEDTNIVEHLFNIIYTKKNNKKTSMNTYDLHKKVPLSIEEIRLKYNNGYKIQVESYEDIEKFEDAIENLKDGDKINLINDLFKIDLHEKTKKNSRKLNKKNYNNYIKKIKRINCSLNDTFNGIGKDWNFNIFNLHNSLKSNTLIGVGLYFLNNYLEILKCPNYFVYNFLYDVKSSYFSSNKYHNSLHGSDVCQNMICILNNMNIHKFLDMYKQISIVIATLCHDVGHPGLTNSFLIKINHSLSIHYNDVSILESYHSSLTFFYLKKSCNNFLFNLTNDEFGLIRQTVIDLILATDLANHFEFLSIIKIRSKLEDFSILGNESDNINFLKLCIKASDIAHTCKPFNIHLLFVLNLMLESYEQGEKEKIFNIPLMPFYDFNQIDKFPDSQVGFIKFICQDTFLELLHIENVIKTESKKKEINENNDVKSYFEYINKEDKDIIKKENTIIEVFVHSSNSKIFNENKNYSQNTCSNSIKSNSFIQKYCLNNLKYNSNKWENDKNLINIIKFYATGKIKDEDVLKIT</sequence>
<dbReference type="GO" id="GO:0004114">
    <property type="term" value="F:3',5'-cyclic-nucleotide phosphodiesterase activity"/>
    <property type="evidence" value="ECO:0007669"/>
    <property type="project" value="InterPro"/>
</dbReference>
<gene>
    <name evidence="9" type="ORF">PRELSG_1342500</name>
</gene>
<evidence type="ECO:0000256" key="2">
    <source>
        <dbReference type="ARBA" id="ARBA00022801"/>
    </source>
</evidence>
<keyword evidence="1 5" id="KW-0479">Metal-binding</keyword>
<dbReference type="RefSeq" id="XP_028536057.1">
    <property type="nucleotide sequence ID" value="XM_028678963.1"/>
</dbReference>
<evidence type="ECO:0000256" key="3">
    <source>
        <dbReference type="PIRSR" id="PIRSR623088-1"/>
    </source>
</evidence>
<feature type="binding site" evidence="5">
    <location>
        <position position="577"/>
    </location>
    <ligand>
        <name>Zn(2+)</name>
        <dbReference type="ChEBI" id="CHEBI:29105"/>
        <label>1</label>
    </ligand>
</feature>
<keyword evidence="7" id="KW-0812">Transmembrane</keyword>
<comment type="similarity">
    <text evidence="6">Belongs to the cyclic nucleotide phosphodiesterase family.</text>
</comment>
<dbReference type="InterPro" id="IPR023088">
    <property type="entry name" value="PDEase"/>
</dbReference>
<feature type="binding site" evidence="4">
    <location>
        <begin position="573"/>
        <end position="577"/>
    </location>
    <ligand>
        <name>AMP</name>
        <dbReference type="ChEBI" id="CHEBI:456215"/>
    </ligand>
</feature>
<keyword evidence="10" id="KW-1185">Reference proteome</keyword>
<dbReference type="OrthoDB" id="342865at2759"/>
<organism evidence="9 10">
    <name type="scientific">Plasmodium relictum</name>
    <dbReference type="NCBI Taxonomy" id="85471"/>
    <lineage>
        <taxon>Eukaryota</taxon>
        <taxon>Sar</taxon>
        <taxon>Alveolata</taxon>
        <taxon>Apicomplexa</taxon>
        <taxon>Aconoidasida</taxon>
        <taxon>Haemosporida</taxon>
        <taxon>Plasmodiidae</taxon>
        <taxon>Plasmodium</taxon>
        <taxon>Plasmodium (Haemamoeba)</taxon>
    </lineage>
</organism>
<dbReference type="AlphaFoldDB" id="A0A1J1HDR6"/>
<reference evidence="9 10" key="1">
    <citation type="submission" date="2015-04" db="EMBL/GenBank/DDBJ databases">
        <authorList>
            <consortium name="Pathogen Informatics"/>
        </authorList>
    </citation>
    <scope>NUCLEOTIDE SEQUENCE [LARGE SCALE GENOMIC DNA]</scope>
    <source>
        <strain evidence="9 10">SGS1</strain>
    </source>
</reference>
<dbReference type="GeneID" id="39738359"/>
<feature type="binding site" evidence="5">
    <location>
        <position position="726"/>
    </location>
    <ligand>
        <name>Zn(2+)</name>
        <dbReference type="ChEBI" id="CHEBI:29105"/>
        <label>1</label>
    </ligand>
</feature>
<feature type="active site" description="Proton donor" evidence="3">
    <location>
        <position position="573"/>
    </location>
</feature>
<name>A0A1J1HDR6_PLARL</name>
<dbReference type="PROSITE" id="PS00126">
    <property type="entry name" value="PDEASE_I_1"/>
    <property type="match status" value="1"/>
</dbReference>
<feature type="binding site" evidence="5">
    <location>
        <position position="614"/>
    </location>
    <ligand>
        <name>Zn(2+)</name>
        <dbReference type="ChEBI" id="CHEBI:29105"/>
        <label>2</label>
    </ligand>
</feature>
<feature type="domain" description="PDEase" evidence="8">
    <location>
        <begin position="491"/>
        <end position="825"/>
    </location>
</feature>
<dbReference type="EC" id="3.1.4.-" evidence="6"/>
<dbReference type="GO" id="GO:0046872">
    <property type="term" value="F:metal ion binding"/>
    <property type="evidence" value="ECO:0007669"/>
    <property type="project" value="UniProtKB-KW"/>
</dbReference>
<dbReference type="VEuPathDB" id="PlasmoDB:PRELSG_1342500"/>
<dbReference type="PRINTS" id="PR00387">
    <property type="entry name" value="PDIESTERASE1"/>
</dbReference>
<feature type="binding site" evidence="5">
    <location>
        <position position="614"/>
    </location>
    <ligand>
        <name>Zn(2+)</name>
        <dbReference type="ChEBI" id="CHEBI:29105"/>
        <label>1</label>
    </ligand>
</feature>
<evidence type="ECO:0000313" key="9">
    <source>
        <dbReference type="EMBL" id="CRH04051.1"/>
    </source>
</evidence>
<dbReference type="EMBL" id="LN835308">
    <property type="protein sequence ID" value="CRH04051.1"/>
    <property type="molecule type" value="Genomic_DNA"/>
</dbReference>
<accession>A0A1J1HDR6</accession>
<feature type="transmembrane region" description="Helical" evidence="7">
    <location>
        <begin position="112"/>
        <end position="133"/>
    </location>
</feature>
<evidence type="ECO:0000259" key="8">
    <source>
        <dbReference type="PROSITE" id="PS51845"/>
    </source>
</evidence>
<dbReference type="KEGG" id="prel:PRELSG_1342500"/>
<feature type="binding site" evidence="4">
    <location>
        <position position="778"/>
    </location>
    <ligand>
        <name>AMP</name>
        <dbReference type="ChEBI" id="CHEBI:456215"/>
    </ligand>
</feature>
<comment type="cofactor">
    <cofactor evidence="6">
        <name>a divalent metal cation</name>
        <dbReference type="ChEBI" id="CHEBI:60240"/>
    </cofactor>
    <text evidence="6">Binds 2 divalent metal cations per subunit. Site 1 may preferentially bind zinc ions, while site 2 has a preference for magnesium and/or manganese ions.</text>
</comment>
<feature type="binding site" evidence="4">
    <location>
        <position position="614"/>
    </location>
    <ligand>
        <name>AMP</name>
        <dbReference type="ChEBI" id="CHEBI:456215"/>
    </ligand>
</feature>
<dbReference type="Proteomes" id="UP000220158">
    <property type="component" value="Chromosome 13"/>
</dbReference>
<dbReference type="Pfam" id="PF00233">
    <property type="entry name" value="PDEase_I"/>
    <property type="match status" value="1"/>
</dbReference>
<dbReference type="InterPro" id="IPR003607">
    <property type="entry name" value="HD/PDEase_dom"/>
</dbReference>
<dbReference type="CDD" id="cd00077">
    <property type="entry name" value="HDc"/>
    <property type="match status" value="1"/>
</dbReference>
<evidence type="ECO:0000256" key="1">
    <source>
        <dbReference type="ARBA" id="ARBA00022723"/>
    </source>
</evidence>
<evidence type="ECO:0000256" key="7">
    <source>
        <dbReference type="SAM" id="Phobius"/>
    </source>
</evidence>
<keyword evidence="2 6" id="KW-0378">Hydrolase</keyword>
<feature type="binding site" evidence="5">
    <location>
        <position position="613"/>
    </location>
    <ligand>
        <name>Zn(2+)</name>
        <dbReference type="ChEBI" id="CHEBI:29105"/>
        <label>1</label>
    </ligand>
</feature>
<evidence type="ECO:0000256" key="5">
    <source>
        <dbReference type="PIRSR" id="PIRSR623088-3"/>
    </source>
</evidence>
<dbReference type="InterPro" id="IPR023174">
    <property type="entry name" value="PDEase_CS"/>
</dbReference>
<keyword evidence="7" id="KW-0472">Membrane</keyword>
<dbReference type="GO" id="GO:0007165">
    <property type="term" value="P:signal transduction"/>
    <property type="evidence" value="ECO:0007669"/>
    <property type="project" value="InterPro"/>
</dbReference>
<keyword evidence="7" id="KW-1133">Transmembrane helix</keyword>
<evidence type="ECO:0000256" key="4">
    <source>
        <dbReference type="PIRSR" id="PIRSR623088-2"/>
    </source>
</evidence>
<evidence type="ECO:0000313" key="10">
    <source>
        <dbReference type="Proteomes" id="UP000220158"/>
    </source>
</evidence>
<evidence type="ECO:0000256" key="6">
    <source>
        <dbReference type="RuleBase" id="RU363067"/>
    </source>
</evidence>
<feature type="transmembrane region" description="Helical" evidence="7">
    <location>
        <begin position="241"/>
        <end position="260"/>
    </location>
</feature>
<dbReference type="InterPro" id="IPR036971">
    <property type="entry name" value="PDEase_catalytic_dom_sf"/>
</dbReference>
<dbReference type="OMA" id="LRIFCIC"/>
<feature type="transmembrane region" description="Helical" evidence="7">
    <location>
        <begin position="172"/>
        <end position="194"/>
    </location>
</feature>
<dbReference type="Gene3D" id="1.10.1300.10">
    <property type="entry name" value="3'5'-cyclic nucleotide phosphodiesterase, catalytic domain"/>
    <property type="match status" value="1"/>
</dbReference>
<dbReference type="SUPFAM" id="SSF109604">
    <property type="entry name" value="HD-domain/PDEase-like"/>
    <property type="match status" value="1"/>
</dbReference>
<proteinExistence type="inferred from homology"/>
<dbReference type="PANTHER" id="PTHR11347">
    <property type="entry name" value="CYCLIC NUCLEOTIDE PHOSPHODIESTERASE"/>
    <property type="match status" value="1"/>
</dbReference>
<dbReference type="InterPro" id="IPR002073">
    <property type="entry name" value="PDEase_catalytic_dom"/>
</dbReference>